<evidence type="ECO:0008006" key="4">
    <source>
        <dbReference type="Google" id="ProtNLM"/>
    </source>
</evidence>
<feature type="signal peptide" evidence="1">
    <location>
        <begin position="1"/>
        <end position="20"/>
    </location>
</feature>
<proteinExistence type="predicted"/>
<sequence>MLKKLILGLCLLALPLSAAAADRGDEKSVAPEGGGGEAEATHAELIAYGKWLLELDGAIEPALRALRELGPAWQTAVARPTPAAAEAQFLPFLDDAERAVAAAKVRLTAMPEFRFERIELDAEAQPARVHAEMVRMLDQVTELVTSFRPLIRAIGSKDPEAGDAAVMKMLGSARTLFRAQAAMTGAFVATMEAGDPARHSLMFDQIFYRSGMRLFTTTERMVRGQPDATLATDLAKLAEEMDGVIDRGLASVDASQAAAMTLRSELGADAEGVSARAMLDKSVAMESLYRESFAIARSYAGAMRATSKRLTGGAVTLPQLQPLINQLRDTRIRLDAVATRQAEILAGMR</sequence>
<evidence type="ECO:0000256" key="1">
    <source>
        <dbReference type="SAM" id="SignalP"/>
    </source>
</evidence>
<gene>
    <name evidence="2" type="ORF">FPZ54_19420</name>
</gene>
<organism evidence="2 3">
    <name type="scientific">Sphingomonas suaedae</name>
    <dbReference type="NCBI Taxonomy" id="2599297"/>
    <lineage>
        <taxon>Bacteria</taxon>
        <taxon>Pseudomonadati</taxon>
        <taxon>Pseudomonadota</taxon>
        <taxon>Alphaproteobacteria</taxon>
        <taxon>Sphingomonadales</taxon>
        <taxon>Sphingomonadaceae</taxon>
        <taxon>Sphingomonas</taxon>
    </lineage>
</organism>
<dbReference type="KEGG" id="ssua:FPZ54_19420"/>
<dbReference type="EMBL" id="CP042239">
    <property type="protein sequence ID" value="QDX27968.1"/>
    <property type="molecule type" value="Genomic_DNA"/>
</dbReference>
<protein>
    <recommendedName>
        <fullName evidence="4">DUF885 family protein</fullName>
    </recommendedName>
</protein>
<accession>A0A518RKJ6</accession>
<dbReference type="AlphaFoldDB" id="A0A518RKJ6"/>
<evidence type="ECO:0000313" key="2">
    <source>
        <dbReference type="EMBL" id="QDX27968.1"/>
    </source>
</evidence>
<feature type="chain" id="PRO_5022109820" description="DUF885 family protein" evidence="1">
    <location>
        <begin position="21"/>
        <end position="349"/>
    </location>
</feature>
<dbReference type="RefSeq" id="WP_145849440.1">
    <property type="nucleotide sequence ID" value="NZ_CP042239.1"/>
</dbReference>
<keyword evidence="1" id="KW-0732">Signal</keyword>
<reference evidence="2 3" key="1">
    <citation type="submission" date="2019-07" db="EMBL/GenBank/DDBJ databases">
        <title>Sphingomonas alkalisoli sp. nov., isolated from rhizosphere soil of Suaedae salsa.</title>
        <authorList>
            <person name="Zhang H."/>
            <person name="Xu L."/>
            <person name="Zhang J.-X."/>
            <person name="Sun J.-Q."/>
        </authorList>
    </citation>
    <scope>NUCLEOTIDE SEQUENCE [LARGE SCALE GENOMIC DNA]</scope>
    <source>
        <strain evidence="2 3">XS-10</strain>
    </source>
</reference>
<evidence type="ECO:0000313" key="3">
    <source>
        <dbReference type="Proteomes" id="UP000318055"/>
    </source>
</evidence>
<name>A0A518RKJ6_9SPHN</name>
<dbReference type="Proteomes" id="UP000318055">
    <property type="component" value="Chromosome"/>
</dbReference>
<keyword evidence="3" id="KW-1185">Reference proteome</keyword>